<keyword evidence="1" id="KW-0732">Signal</keyword>
<feature type="signal peptide" evidence="1">
    <location>
        <begin position="1"/>
        <end position="24"/>
    </location>
</feature>
<evidence type="ECO:0000313" key="3">
    <source>
        <dbReference type="Proteomes" id="UP000788153"/>
    </source>
</evidence>
<accession>A0ABX0U7D9</accession>
<dbReference type="RefSeq" id="WP_140047033.1">
    <property type="nucleotide sequence ID" value="NZ_BAAAEV010000001.1"/>
</dbReference>
<dbReference type="EMBL" id="JAASQP010000001">
    <property type="protein sequence ID" value="NIJ24692.1"/>
    <property type="molecule type" value="Genomic_DNA"/>
</dbReference>
<gene>
    <name evidence="2" type="ORF">FHT01_002234</name>
</gene>
<keyword evidence="3" id="KW-1185">Reference proteome</keyword>
<dbReference type="Proteomes" id="UP000788153">
    <property type="component" value="Unassembled WGS sequence"/>
</dbReference>
<name>A0ABX0U7D9_9SPHN</name>
<evidence type="ECO:0000313" key="2">
    <source>
        <dbReference type="EMBL" id="NIJ24692.1"/>
    </source>
</evidence>
<comment type="caution">
    <text evidence="2">The sequence shown here is derived from an EMBL/GenBank/DDBJ whole genome shotgun (WGS) entry which is preliminary data.</text>
</comment>
<sequence>MSKWTLARDAAVCCLAVAALPAAAQDMKAERTENVRYKTVEMVKFKPGSGDRAFAIIKDHFVPSAKAAGIPMPVTLHPQSGEWDEITIFPLSGGIEDLGYSTTPDEAKWLNALTKQQGSKEKAMALVAEYNGLVERRDRIIVHEHTQ</sequence>
<proteinExistence type="predicted"/>
<evidence type="ECO:0008006" key="4">
    <source>
        <dbReference type="Google" id="ProtNLM"/>
    </source>
</evidence>
<reference evidence="2 3" key="1">
    <citation type="submission" date="2020-03" db="EMBL/GenBank/DDBJ databases">
        <title>Genomic Encyclopedia of Type Strains, Phase IV (KMG-IV): sequencing the most valuable type-strain genomes for metagenomic binning, comparative biology and taxonomic classification.</title>
        <authorList>
            <person name="Goeker M."/>
        </authorList>
    </citation>
    <scope>NUCLEOTIDE SEQUENCE [LARGE SCALE GENOMIC DNA]</scope>
    <source>
        <strain evidence="2 3">DSM 22753</strain>
    </source>
</reference>
<feature type="chain" id="PRO_5045539179" description="NIPSNAP protein" evidence="1">
    <location>
        <begin position="25"/>
        <end position="147"/>
    </location>
</feature>
<organism evidence="2 3">
    <name type="scientific">Sphingomonas japonica</name>
    <dbReference type="NCBI Taxonomy" id="511662"/>
    <lineage>
        <taxon>Bacteria</taxon>
        <taxon>Pseudomonadati</taxon>
        <taxon>Pseudomonadota</taxon>
        <taxon>Alphaproteobacteria</taxon>
        <taxon>Sphingomonadales</taxon>
        <taxon>Sphingomonadaceae</taxon>
        <taxon>Sphingomonas</taxon>
    </lineage>
</organism>
<protein>
    <recommendedName>
        <fullName evidence="4">NIPSNAP protein</fullName>
    </recommendedName>
</protein>
<evidence type="ECO:0000256" key="1">
    <source>
        <dbReference type="SAM" id="SignalP"/>
    </source>
</evidence>